<evidence type="ECO:0000313" key="1">
    <source>
        <dbReference type="EMBL" id="KAJ1368972.1"/>
    </source>
</evidence>
<proteinExistence type="predicted"/>
<accession>A0AAD5R3Y0</accession>
<name>A0AAD5R3Y0_PARTN</name>
<sequence>MSAVCGGNESVQKIILPESSRSCISSNNTLSNLSARVVDEVVQPSDTPAANRHTEANGTYFDLLENEEEERLLSDLSPLHVVDNTRRVAAAGSPKKTEVRLKNKGMFIPFILYGEVRADKYQWSHDENF</sequence>
<protein>
    <submittedName>
        <fullName evidence="1">Uncharacterized protein</fullName>
    </submittedName>
</protein>
<reference evidence="1" key="1">
    <citation type="submission" date="2021-06" db="EMBL/GenBank/DDBJ databases">
        <title>Parelaphostrongylus tenuis whole genome reference sequence.</title>
        <authorList>
            <person name="Garwood T.J."/>
            <person name="Larsen P.A."/>
            <person name="Fountain-Jones N.M."/>
            <person name="Garbe J.R."/>
            <person name="Macchietto M.G."/>
            <person name="Kania S.A."/>
            <person name="Gerhold R.W."/>
            <person name="Richards J.E."/>
            <person name="Wolf T.M."/>
        </authorList>
    </citation>
    <scope>NUCLEOTIDE SEQUENCE</scope>
    <source>
        <strain evidence="1">MNPRO001-30</strain>
        <tissue evidence="1">Meninges</tissue>
    </source>
</reference>
<keyword evidence="2" id="KW-1185">Reference proteome</keyword>
<gene>
    <name evidence="1" type="ORF">KIN20_030338</name>
</gene>
<dbReference type="EMBL" id="JAHQIW010006370">
    <property type="protein sequence ID" value="KAJ1368972.1"/>
    <property type="molecule type" value="Genomic_DNA"/>
</dbReference>
<dbReference type="Proteomes" id="UP001196413">
    <property type="component" value="Unassembled WGS sequence"/>
</dbReference>
<organism evidence="1 2">
    <name type="scientific">Parelaphostrongylus tenuis</name>
    <name type="common">Meningeal worm</name>
    <dbReference type="NCBI Taxonomy" id="148309"/>
    <lineage>
        <taxon>Eukaryota</taxon>
        <taxon>Metazoa</taxon>
        <taxon>Ecdysozoa</taxon>
        <taxon>Nematoda</taxon>
        <taxon>Chromadorea</taxon>
        <taxon>Rhabditida</taxon>
        <taxon>Rhabditina</taxon>
        <taxon>Rhabditomorpha</taxon>
        <taxon>Strongyloidea</taxon>
        <taxon>Metastrongylidae</taxon>
        <taxon>Parelaphostrongylus</taxon>
    </lineage>
</organism>
<dbReference type="AlphaFoldDB" id="A0AAD5R3Y0"/>
<comment type="caution">
    <text evidence="1">The sequence shown here is derived from an EMBL/GenBank/DDBJ whole genome shotgun (WGS) entry which is preliminary data.</text>
</comment>
<evidence type="ECO:0000313" key="2">
    <source>
        <dbReference type="Proteomes" id="UP001196413"/>
    </source>
</evidence>